<dbReference type="FunFam" id="3.30.40.10:FF:000093">
    <property type="entry name" value="Histone-lysine N-methyltransferase"/>
    <property type="match status" value="1"/>
</dbReference>
<evidence type="ECO:0000256" key="23">
    <source>
        <dbReference type="PROSITE-ProRule" id="PRU00146"/>
    </source>
</evidence>
<evidence type="ECO:0000256" key="17">
    <source>
        <dbReference type="ARBA" id="ARBA00023163"/>
    </source>
</evidence>
<feature type="region of interest" description="Disordered" evidence="24">
    <location>
        <begin position="665"/>
        <end position="693"/>
    </location>
</feature>
<dbReference type="GO" id="GO:0008270">
    <property type="term" value="F:zinc ion binding"/>
    <property type="evidence" value="ECO:0007669"/>
    <property type="project" value="UniProtKB-KW"/>
</dbReference>
<reference evidence="31" key="1">
    <citation type="submission" date="2011-08" db="EMBL/GenBank/DDBJ databases">
        <title>The draft genome of Latimeria chalumnae.</title>
        <authorList>
            <person name="Di Palma F."/>
            <person name="Alfoldi J."/>
            <person name="Johnson J."/>
            <person name="Berlin A."/>
            <person name="Gnerre S."/>
            <person name="Jaffe D."/>
            <person name="MacCallum I."/>
            <person name="Young S."/>
            <person name="Walker B.J."/>
            <person name="Lander E."/>
            <person name="Lindblad-Toh K."/>
        </authorList>
    </citation>
    <scope>NUCLEOTIDE SEQUENCE [LARGE SCALE GENOMIC DNA]</scope>
    <source>
        <strain evidence="31">Wild caught</strain>
    </source>
</reference>
<dbReference type="Pfam" id="PF00628">
    <property type="entry name" value="PHD"/>
    <property type="match status" value="1"/>
</dbReference>
<dbReference type="EMBL" id="AFYH01039466">
    <property type="status" value="NOT_ANNOTATED_CDS"/>
    <property type="molecule type" value="Genomic_DNA"/>
</dbReference>
<dbReference type="InterPro" id="IPR001965">
    <property type="entry name" value="Znf_PHD"/>
</dbReference>
<dbReference type="EMBL" id="AFYH01039467">
    <property type="status" value="NOT_ANNOTATED_CDS"/>
    <property type="molecule type" value="Genomic_DNA"/>
</dbReference>
<protein>
    <recommendedName>
        <fullName evidence="3">Histone-lysine N-methyltransferase, H3 lysine-36 specific</fullName>
        <ecNumber evidence="20">2.1.1.357</ecNumber>
    </recommendedName>
    <alternativeName>
        <fullName evidence="21">H3-K36-HMTase</fullName>
    </alternativeName>
    <alternativeName>
        <fullName evidence="22">Nuclear receptor-binding SET domain-containing protein 1</fullName>
    </alternativeName>
</protein>
<dbReference type="PROSITE" id="PS50868">
    <property type="entry name" value="POST_SET"/>
    <property type="match status" value="1"/>
</dbReference>
<dbReference type="Pfam" id="PF17907">
    <property type="entry name" value="AWS"/>
    <property type="match status" value="1"/>
</dbReference>
<dbReference type="FunFam" id="2.30.30.140:FF:000059">
    <property type="entry name" value="Histone-lysine N-methyltransferase"/>
    <property type="match status" value="1"/>
</dbReference>
<organism evidence="30 31">
    <name type="scientific">Latimeria chalumnae</name>
    <name type="common">Coelacanth</name>
    <dbReference type="NCBI Taxonomy" id="7897"/>
    <lineage>
        <taxon>Eukaryota</taxon>
        <taxon>Metazoa</taxon>
        <taxon>Chordata</taxon>
        <taxon>Craniata</taxon>
        <taxon>Vertebrata</taxon>
        <taxon>Euteleostomi</taxon>
        <taxon>Coelacanthiformes</taxon>
        <taxon>Coelacanthidae</taxon>
        <taxon>Latimeria</taxon>
    </lineage>
</organism>
<dbReference type="STRING" id="7897.ENSLACP00000012395"/>
<evidence type="ECO:0000256" key="6">
    <source>
        <dbReference type="ARBA" id="ARBA00022553"/>
    </source>
</evidence>
<keyword evidence="13" id="KW-0862">Zinc</keyword>
<dbReference type="InterPro" id="IPR055198">
    <property type="entry name" value="NSD_PHD"/>
</dbReference>
<keyword evidence="11" id="KW-0677">Repeat</keyword>
<reference evidence="30" key="3">
    <citation type="submission" date="2025-09" db="UniProtKB">
        <authorList>
            <consortium name="Ensembl"/>
        </authorList>
    </citation>
    <scope>IDENTIFICATION</scope>
</reference>
<evidence type="ECO:0000256" key="20">
    <source>
        <dbReference type="ARBA" id="ARBA00066810"/>
    </source>
</evidence>
<dbReference type="CDD" id="cd15656">
    <property type="entry name" value="PHD4_NSD1"/>
    <property type="match status" value="1"/>
</dbReference>
<dbReference type="eggNOG" id="KOG1081">
    <property type="taxonomic scope" value="Eukaryota"/>
</dbReference>
<comment type="subcellular location">
    <subcellularLocation>
        <location evidence="2">Chromosome</location>
    </subcellularLocation>
    <subcellularLocation>
        <location evidence="1">Nucleus</location>
    </subcellularLocation>
</comment>
<dbReference type="InterPro" id="IPR055197">
    <property type="entry name" value="PHDvar_NSD"/>
</dbReference>
<dbReference type="PROSITE" id="PS01359">
    <property type="entry name" value="ZF_PHD_1"/>
    <property type="match status" value="1"/>
</dbReference>
<dbReference type="Bgee" id="ENSLACG00000010915">
    <property type="expression patterns" value="Expressed in post-anal tail muscle and 5 other cell types or tissues"/>
</dbReference>
<dbReference type="Pfam" id="PF22908">
    <property type="entry name" value="PHD_NSD"/>
    <property type="match status" value="1"/>
</dbReference>
<accession>H3ARX4</accession>
<dbReference type="InterPro" id="IPR011011">
    <property type="entry name" value="Znf_FYVE_PHD"/>
</dbReference>
<evidence type="ECO:0000259" key="29">
    <source>
        <dbReference type="PROSITE" id="PS51215"/>
    </source>
</evidence>
<dbReference type="FunCoup" id="H3ARX4">
    <property type="interactions" value="2702"/>
</dbReference>
<keyword evidence="16" id="KW-0010">Activator</keyword>
<dbReference type="InterPro" id="IPR047430">
    <property type="entry name" value="PHD4_NSD1"/>
</dbReference>
<dbReference type="InterPro" id="IPR047432">
    <property type="entry name" value="PHD5_NSD1"/>
</dbReference>
<dbReference type="Pfam" id="PF17982">
    <property type="entry name" value="C5HCH"/>
    <property type="match status" value="1"/>
</dbReference>
<dbReference type="FunFam" id="3.30.40.10:FF:000025">
    <property type="entry name" value="Histone-lysine N-methyltransferase"/>
    <property type="match status" value="1"/>
</dbReference>
<dbReference type="GO" id="GO:0140954">
    <property type="term" value="F:histone H3K36 dimethyltransferase activity"/>
    <property type="evidence" value="ECO:0007669"/>
    <property type="project" value="UniProtKB-EC"/>
</dbReference>
<feature type="region of interest" description="Disordered" evidence="24">
    <location>
        <begin position="2187"/>
        <end position="2226"/>
    </location>
</feature>
<evidence type="ECO:0000256" key="9">
    <source>
        <dbReference type="ARBA" id="ARBA00022691"/>
    </source>
</evidence>
<dbReference type="InterPro" id="IPR000313">
    <property type="entry name" value="PWWP_dom"/>
</dbReference>
<gene>
    <name evidence="30" type="primary">NSD1</name>
</gene>
<keyword evidence="6" id="KW-0597">Phosphoprotein</keyword>
<dbReference type="SUPFAM" id="SSF82199">
    <property type="entry name" value="SET domain"/>
    <property type="match status" value="1"/>
</dbReference>
<evidence type="ECO:0000256" key="18">
    <source>
        <dbReference type="ARBA" id="ARBA00023242"/>
    </source>
</evidence>
<feature type="region of interest" description="Disordered" evidence="24">
    <location>
        <begin position="165"/>
        <end position="227"/>
    </location>
</feature>
<evidence type="ECO:0000256" key="7">
    <source>
        <dbReference type="ARBA" id="ARBA00022603"/>
    </source>
</evidence>
<dbReference type="Gene3D" id="2.30.30.140">
    <property type="match status" value="2"/>
</dbReference>
<feature type="compositionally biased region" description="Low complexity" evidence="24">
    <location>
        <begin position="2202"/>
        <end position="2215"/>
    </location>
</feature>
<dbReference type="SMART" id="SM00317">
    <property type="entry name" value="SET"/>
    <property type="match status" value="1"/>
</dbReference>
<dbReference type="Proteomes" id="UP000008672">
    <property type="component" value="Unassembled WGS sequence"/>
</dbReference>
<feature type="region of interest" description="Disordered" evidence="24">
    <location>
        <begin position="2062"/>
        <end position="2087"/>
    </location>
</feature>
<dbReference type="FunFam" id="2.30.30.140:FF:000004">
    <property type="entry name" value="Histone-lysine N-methyltransferase"/>
    <property type="match status" value="1"/>
</dbReference>
<dbReference type="PROSITE" id="PS50016">
    <property type="entry name" value="ZF_PHD_2"/>
    <property type="match status" value="2"/>
</dbReference>
<dbReference type="CDD" id="cd20161">
    <property type="entry name" value="PWWP_NSD1_rpt1"/>
    <property type="match status" value="1"/>
</dbReference>
<evidence type="ECO:0000256" key="4">
    <source>
        <dbReference type="ARBA" id="ARBA00022454"/>
    </source>
</evidence>
<dbReference type="EMBL" id="AFYH01039468">
    <property type="status" value="NOT_ANNOTATED_CDS"/>
    <property type="molecule type" value="Genomic_DNA"/>
</dbReference>
<keyword evidence="5" id="KW-0678">Repressor</keyword>
<keyword evidence="12 23" id="KW-0863">Zinc-finger</keyword>
<keyword evidence="14" id="KW-0156">Chromatin regulator</keyword>
<dbReference type="SMART" id="SM00570">
    <property type="entry name" value="AWS"/>
    <property type="match status" value="1"/>
</dbReference>
<evidence type="ECO:0000256" key="11">
    <source>
        <dbReference type="ARBA" id="ARBA00022737"/>
    </source>
</evidence>
<keyword evidence="4" id="KW-0158">Chromosome</keyword>
<feature type="region of interest" description="Disordered" evidence="24">
    <location>
        <begin position="1069"/>
        <end position="1092"/>
    </location>
</feature>
<evidence type="ECO:0000256" key="8">
    <source>
        <dbReference type="ARBA" id="ARBA00022679"/>
    </source>
</evidence>
<dbReference type="FunFam" id="3.30.40.10:FF:000201">
    <property type="entry name" value="Histone-lysine N-methyltransferase"/>
    <property type="match status" value="1"/>
</dbReference>
<comment type="catalytic activity">
    <reaction evidence="19">
        <text>L-lysyl(36)-[histone H3] + 2 S-adenosyl-L-methionine = N(6),N(6)-dimethyl-L-lysyl(36)-[histone H3] + 2 S-adenosyl-L-homocysteine + 2 H(+)</text>
        <dbReference type="Rhea" id="RHEA:60308"/>
        <dbReference type="Rhea" id="RHEA-COMP:9785"/>
        <dbReference type="Rhea" id="RHEA-COMP:9787"/>
        <dbReference type="ChEBI" id="CHEBI:15378"/>
        <dbReference type="ChEBI" id="CHEBI:29969"/>
        <dbReference type="ChEBI" id="CHEBI:57856"/>
        <dbReference type="ChEBI" id="CHEBI:59789"/>
        <dbReference type="ChEBI" id="CHEBI:61976"/>
        <dbReference type="EC" id="2.1.1.357"/>
    </reaction>
</comment>
<feature type="compositionally biased region" description="Basic and acidic residues" evidence="24">
    <location>
        <begin position="448"/>
        <end position="459"/>
    </location>
</feature>
<dbReference type="Pfam" id="PF00856">
    <property type="entry name" value="SET"/>
    <property type="match status" value="1"/>
</dbReference>
<evidence type="ECO:0000256" key="1">
    <source>
        <dbReference type="ARBA" id="ARBA00004123"/>
    </source>
</evidence>
<feature type="compositionally biased region" description="Polar residues" evidence="24">
    <location>
        <begin position="763"/>
        <end position="772"/>
    </location>
</feature>
<feature type="domain" description="AWS" evidence="29">
    <location>
        <begin position="1868"/>
        <end position="1918"/>
    </location>
</feature>
<dbReference type="InterPro" id="IPR001214">
    <property type="entry name" value="SET_dom"/>
</dbReference>
<keyword evidence="15" id="KW-0805">Transcription regulation</keyword>
<evidence type="ECO:0000256" key="16">
    <source>
        <dbReference type="ARBA" id="ARBA00023159"/>
    </source>
</evidence>
<feature type="compositionally biased region" description="Basic residues" evidence="24">
    <location>
        <begin position="2075"/>
        <end position="2086"/>
    </location>
</feature>
<feature type="region of interest" description="Disordered" evidence="24">
    <location>
        <begin position="929"/>
        <end position="949"/>
    </location>
</feature>
<dbReference type="SUPFAM" id="SSF63748">
    <property type="entry name" value="Tudor/PWWP/MBT"/>
    <property type="match status" value="2"/>
</dbReference>
<feature type="compositionally biased region" description="Basic and acidic residues" evidence="24">
    <location>
        <begin position="534"/>
        <end position="554"/>
    </location>
</feature>
<dbReference type="InterPro" id="IPR013083">
    <property type="entry name" value="Znf_RING/FYVE/PHD"/>
</dbReference>
<keyword evidence="31" id="KW-1185">Reference proteome</keyword>
<feature type="compositionally biased region" description="Basic and acidic residues" evidence="24">
    <location>
        <begin position="170"/>
        <end position="179"/>
    </location>
</feature>
<evidence type="ECO:0000256" key="2">
    <source>
        <dbReference type="ARBA" id="ARBA00004286"/>
    </source>
</evidence>
<dbReference type="CDD" id="cd15653">
    <property type="entry name" value="PHD3_NSD1"/>
    <property type="match status" value="1"/>
</dbReference>
<dbReference type="InterPro" id="IPR047433">
    <property type="entry name" value="SET_NSD1"/>
</dbReference>
<feature type="domain" description="PWWP" evidence="27">
    <location>
        <begin position="328"/>
        <end position="393"/>
    </location>
</feature>
<dbReference type="CDD" id="cd15659">
    <property type="entry name" value="PHD5_NSD1"/>
    <property type="match status" value="1"/>
</dbReference>
<dbReference type="InterPro" id="IPR019786">
    <property type="entry name" value="Zinc_finger_PHD-type_CS"/>
</dbReference>
<feature type="domain" description="SET" evidence="26">
    <location>
        <begin position="1920"/>
        <end position="2037"/>
    </location>
</feature>
<keyword evidence="7" id="KW-0489">Methyltransferase</keyword>
<evidence type="ECO:0000256" key="14">
    <source>
        <dbReference type="ARBA" id="ARBA00022853"/>
    </source>
</evidence>
<feature type="region of interest" description="Disordered" evidence="24">
    <location>
        <begin position="1296"/>
        <end position="1345"/>
    </location>
</feature>
<evidence type="ECO:0000256" key="10">
    <source>
        <dbReference type="ARBA" id="ARBA00022723"/>
    </source>
</evidence>
<feature type="domain" description="Post-SET" evidence="28">
    <location>
        <begin position="2044"/>
        <end position="2060"/>
    </location>
</feature>
<reference evidence="30" key="2">
    <citation type="submission" date="2025-08" db="UniProtKB">
        <authorList>
            <consortium name="Ensembl"/>
        </authorList>
    </citation>
    <scope>IDENTIFICATION</scope>
</reference>
<feature type="compositionally biased region" description="Basic and acidic residues" evidence="24">
    <location>
        <begin position="188"/>
        <end position="205"/>
    </location>
</feature>
<dbReference type="EC" id="2.1.1.357" evidence="20"/>
<dbReference type="FunFam" id="3.30.40.10:FF:000153">
    <property type="entry name" value="Histone-lysine N-methyltransferase NSD2"/>
    <property type="match status" value="1"/>
</dbReference>
<keyword evidence="10" id="KW-0479">Metal-binding</keyword>
<dbReference type="FunFam" id="2.170.270.10:FF:000002">
    <property type="entry name" value="Histone-lysine N-methyltransferase"/>
    <property type="match status" value="1"/>
</dbReference>
<dbReference type="InParanoid" id="H3ARX4"/>
<dbReference type="SMART" id="SM00293">
    <property type="entry name" value="PWWP"/>
    <property type="match status" value="2"/>
</dbReference>
<keyword evidence="17" id="KW-0804">Transcription</keyword>
<feature type="domain" description="PHD-type" evidence="25">
    <location>
        <begin position="1685"/>
        <end position="1729"/>
    </location>
</feature>
<dbReference type="InterPro" id="IPR019787">
    <property type="entry name" value="Znf_PHD-finger"/>
</dbReference>
<evidence type="ECO:0000313" key="31">
    <source>
        <dbReference type="Proteomes" id="UP000008672"/>
    </source>
</evidence>
<feature type="compositionally biased region" description="Polar residues" evidence="24">
    <location>
        <begin position="929"/>
        <end position="946"/>
    </location>
</feature>
<feature type="region of interest" description="Disordered" evidence="24">
    <location>
        <begin position="534"/>
        <end position="562"/>
    </location>
</feature>
<dbReference type="Pfam" id="PF23004">
    <property type="entry name" value="PHDvar_NSD"/>
    <property type="match status" value="1"/>
</dbReference>
<dbReference type="PROSITE" id="PS50812">
    <property type="entry name" value="PWWP"/>
    <property type="match status" value="2"/>
</dbReference>
<evidence type="ECO:0000259" key="25">
    <source>
        <dbReference type="PROSITE" id="PS50016"/>
    </source>
</evidence>
<keyword evidence="9" id="KW-0949">S-adenosyl-L-methionine</keyword>
<dbReference type="SMART" id="SM00249">
    <property type="entry name" value="PHD"/>
    <property type="match status" value="5"/>
</dbReference>
<evidence type="ECO:0000256" key="5">
    <source>
        <dbReference type="ARBA" id="ARBA00022491"/>
    </source>
</evidence>
<evidence type="ECO:0000256" key="12">
    <source>
        <dbReference type="ARBA" id="ARBA00022771"/>
    </source>
</evidence>
<evidence type="ECO:0000256" key="24">
    <source>
        <dbReference type="SAM" id="MobiDB-lite"/>
    </source>
</evidence>
<dbReference type="GeneTree" id="ENSGT00940000155027"/>
<dbReference type="Ensembl" id="ENSLACT00000012488.1">
    <property type="protein sequence ID" value="ENSLACP00000012395.1"/>
    <property type="gene ID" value="ENSLACG00000010915.1"/>
</dbReference>
<sequence length="2226" mass="248013">MDQAHELCRINCLLPFSNPVELEAPDNKQFNGRDPGNPFEPGNGCTMELPAAFQNTASKSAQDHSACYSPLRRLQDLASMINMDYLDINGSKDGAKPVQAPGKIHLRPEVPQAYTTLKTDYRSSPTESESIHNSSPELKLKITKVQSRCFEPVFGEGAQGDIQITSLDQASEREKEGKQRTKRKKKVAKNDISCHLDSKEENVTEKRRRRRKTTSKLERSGGSKTEFAPLTPMLHAEIKQNCRELQENTVGKIETIELCRVPLKLENSSCKIEELYHEAKFSYTAETKDNTEKTENKIKPRGADTIHSSVNLDFCSIKKKPVPVKYKVGDLVWAKLNRRPWWPCRVCSDPLLDTHSKMKVPSRRPCRQYYVQNVGDLSDQAWVAGKATVLFEGRHQFEELPVCRRGKQKEKPYTYKISQKLLPVWEMSVKIAEDAFSKSAKDQGYSSESKDSSKAKDDISTEMESHAKCLINGCVKSSDSFCGKSGSEKIKIPSETTAKKNSSGNKRRARVRKITNTCEKFVTESADRIKENHIKHPTSGEREDSVGGLEDDHTSNFGSKHNAAEDKVSIVLSNTGNKTTEKKVSMSTGAINDLVCSPCLHYKQTPSTTLLDVSCEINKTKVEKKKDSGAFCNTEEHQKSGRKLKGLSTLSNNVKKTPRSLKKNVKKERKKCTKSNETVEGYNSGPEEEETLSLKSDIAVLEDKCSETGPTGLETLTTALSRKNSEVSTKLPEKFLIASPVHHNSNEDSKLSTLSHMIASPFNPFSKNTSRPPRNRSVKFRSEDVGFPLPPKTESATKCPSVEVKELAGPSLVSAAKAKGVHDQKPSSSPHGNSTEIENAVVKHVLSELKELSFRSLNKEDGNSVTSKTMAPKDPTGVCVANNLHANQNYKFSTLLMLLKDFHDKSKEVKKTAHQNMVGFNVPHTVNCSETNSSEELKPSVSNGSVDGSDEAEGVIQEVSPNRNPEKLPVVRITATKLSEIKNESIPSNVRNATKNVTSTLAKSKRVVKKDNLSKEIDSSTNEDSKFEFHVDSSVNHVHNGVDDSALEKCRHFNGSVKKLVDFRSTETDQVINKDHTPREEESLQKTDKKPKMDKGILEKAITDEEDGAQQEAKFNNKHSPSCTSTDLNSVAPKKRWKQFSQNTVKTNKRLIKSRERHRSLVPSEEIKDCSRNLKCKPELETVSQQAEDKLCENLKQNKSLSTATLEILDCVKSSKFAQFSLQRSIPQLTLAKDLKFLQSEKKRLRKPSKRLLEYTEEYDQIFAPKKKQKKSVDHSLKVRCMEQASLLRALLPEQQTSSPGAPAPVERASSPGAPAPAERASSPGASAPAERASSPGAPAPAEQASLPGALPLAEQASSPRASPLLEQASLPGALPPVYERKRLRKPTKKLLESTDLDPGFVPNKFSCALSLSFFSNNSLENGSFQYCAFSKHSGHEKGSKVLFWLLRKRLRQKASSSVTPNKKVKSEPREEIPDAEGQTSSSDHGDHLKEQAEDMCDPDRAVSSLKKPQTERGGGAAMKENVCQVCEKPGELLLCEAQCCGAFHLQCIGLTRMPEGKFICSECSTGIHTCFICKINGADVKRCLVPICGKFYHEECVKKFPPTAMQNRGFRCSLHTCLSCHAVNPSNSSASKGRLLRCVRCPVAYHATDFCMAAGSMILASNSIICPNHFTPRKGCKNHEHVNVSWCFVCSEGGSLLCCESCPAAFHRECLNIDMPEGNWYCNDCKAGKKPHYKEVVWVKVGGYRWWPAEVCHPKNIPPNIQKMKHDIGEFPVHFFGSKDYLWTHQARVFPYMEGDVSSKDKMGKATDGTYKKALQEAAVRFEELKAVKEMRQLQEDKKNDKKPPPYKPIKVNRPVGKVQIFTADLSEIPRCNCKASDENPCGLDSECINRMLMYECHPNVCPAGEGCQNQCFTKRNYPHVEIFRTMGRGWGLCSKVDLKKGEFVNEYVGELIDEEECRARIKHAQENDISNFYMLTLDKDRIIDAGPKGNHARFMNHSCQPNCETQKWTVNGDTRVGLFALCDIPAGSELTFNYNLECLGNGKTVCKCGSPNCSGFLGVRPKNQPSSTDDKSKKLKKKPQLKRKSQAEVTKEREDECFSCGDPGQLVSCKKPGCPKVYHADCLNLKKRPAGRWECPWHQCDMCGQEAASFCEMCPSSFCEKHRDEKLFISKLDGRLCCTEHDPCGPNPLEPGEIREYTLPPKNQPDNQNPPTNESTIKPIKLQS</sequence>
<dbReference type="EMBL" id="AFYH01039465">
    <property type="status" value="NOT_ANNOTATED_CDS"/>
    <property type="molecule type" value="Genomic_DNA"/>
</dbReference>
<dbReference type="CDD" id="cd15648">
    <property type="entry name" value="PHD1_NSD1_2"/>
    <property type="match status" value="1"/>
</dbReference>
<evidence type="ECO:0000256" key="13">
    <source>
        <dbReference type="ARBA" id="ARBA00022833"/>
    </source>
</evidence>
<evidence type="ECO:0000256" key="3">
    <source>
        <dbReference type="ARBA" id="ARBA00018028"/>
    </source>
</evidence>
<dbReference type="SMART" id="SM00508">
    <property type="entry name" value="PostSET"/>
    <property type="match status" value="1"/>
</dbReference>
<dbReference type="SUPFAM" id="SSF57903">
    <property type="entry name" value="FYVE/PHD zinc finger"/>
    <property type="match status" value="3"/>
</dbReference>
<dbReference type="PROSITE" id="PS51215">
    <property type="entry name" value="AWS"/>
    <property type="match status" value="1"/>
</dbReference>
<evidence type="ECO:0000259" key="27">
    <source>
        <dbReference type="PROSITE" id="PS50812"/>
    </source>
</evidence>
<dbReference type="InterPro" id="IPR047423">
    <property type="entry name" value="PWWP_NSD1_rpt2"/>
</dbReference>
<dbReference type="Gene3D" id="2.170.270.10">
    <property type="entry name" value="SET domain"/>
    <property type="match status" value="1"/>
</dbReference>
<dbReference type="EMBL" id="AFYH01039464">
    <property type="status" value="NOT_ANNOTATED_CDS"/>
    <property type="molecule type" value="Genomic_DNA"/>
</dbReference>
<dbReference type="PANTHER" id="PTHR22884">
    <property type="entry name" value="SET DOMAIN PROTEINS"/>
    <property type="match status" value="1"/>
</dbReference>
<name>H3ARX4_LATCH</name>
<evidence type="ECO:0000313" key="30">
    <source>
        <dbReference type="Ensembl" id="ENSLACP00000012395.1"/>
    </source>
</evidence>
<dbReference type="GO" id="GO:0005694">
    <property type="term" value="C:chromosome"/>
    <property type="evidence" value="ECO:0007669"/>
    <property type="project" value="UniProtKB-SubCell"/>
</dbReference>
<dbReference type="GO" id="GO:0003712">
    <property type="term" value="F:transcription coregulator activity"/>
    <property type="evidence" value="ECO:0007669"/>
    <property type="project" value="UniProtKB-ARBA"/>
</dbReference>
<keyword evidence="18" id="KW-0539">Nucleus</keyword>
<evidence type="ECO:0000259" key="26">
    <source>
        <dbReference type="PROSITE" id="PS50280"/>
    </source>
</evidence>
<evidence type="ECO:0000256" key="22">
    <source>
        <dbReference type="ARBA" id="ARBA00081785"/>
    </source>
</evidence>
<dbReference type="InterPro" id="IPR047429">
    <property type="entry name" value="PHD3_NSD1"/>
</dbReference>
<dbReference type="InterPro" id="IPR003616">
    <property type="entry name" value="Post-SET_dom"/>
</dbReference>
<dbReference type="HOGENOM" id="CLU_000756_0_0_1"/>
<dbReference type="InterPro" id="IPR050777">
    <property type="entry name" value="SET2_Histone-Lys_MeTrsfase"/>
</dbReference>
<proteinExistence type="predicted"/>
<evidence type="ECO:0000256" key="15">
    <source>
        <dbReference type="ARBA" id="ARBA00023015"/>
    </source>
</evidence>
<dbReference type="InterPro" id="IPR041306">
    <property type="entry name" value="C5HCH"/>
</dbReference>
<dbReference type="InterPro" id="IPR059153">
    <property type="entry name" value="NSD_PHD-1st"/>
</dbReference>
<dbReference type="InterPro" id="IPR006560">
    <property type="entry name" value="AWS_dom"/>
</dbReference>
<dbReference type="Pfam" id="PF23011">
    <property type="entry name" value="PHD-1st_NSD"/>
    <property type="match status" value="1"/>
</dbReference>
<dbReference type="Pfam" id="PF00855">
    <property type="entry name" value="PWWP"/>
    <property type="match status" value="2"/>
</dbReference>
<evidence type="ECO:0000256" key="21">
    <source>
        <dbReference type="ARBA" id="ARBA00080495"/>
    </source>
</evidence>
<feature type="domain" description="PHD-type" evidence="25">
    <location>
        <begin position="1521"/>
        <end position="1567"/>
    </location>
</feature>
<feature type="region of interest" description="Disordered" evidence="24">
    <location>
        <begin position="761"/>
        <end position="798"/>
    </location>
</feature>
<dbReference type="GO" id="GO:0032259">
    <property type="term" value="P:methylation"/>
    <property type="evidence" value="ECO:0007669"/>
    <property type="project" value="UniProtKB-KW"/>
</dbReference>
<dbReference type="CDD" id="cd19210">
    <property type="entry name" value="SET_NSD1"/>
    <property type="match status" value="1"/>
</dbReference>
<dbReference type="InterPro" id="IPR046341">
    <property type="entry name" value="SET_dom_sf"/>
</dbReference>
<keyword evidence="8" id="KW-0808">Transferase</keyword>
<feature type="region of interest" description="Disordered" evidence="24">
    <location>
        <begin position="1456"/>
        <end position="1487"/>
    </location>
</feature>
<dbReference type="Gene3D" id="3.30.40.10">
    <property type="entry name" value="Zinc/RING finger domain, C3HC4 (zinc finger)"/>
    <property type="match status" value="4"/>
</dbReference>
<feature type="region of interest" description="Disordered" evidence="24">
    <location>
        <begin position="440"/>
        <end position="459"/>
    </location>
</feature>
<dbReference type="CDD" id="cd20164">
    <property type="entry name" value="PWWP_NSD1_rpt2"/>
    <property type="match status" value="1"/>
</dbReference>
<evidence type="ECO:0000256" key="19">
    <source>
        <dbReference type="ARBA" id="ARBA00050654"/>
    </source>
</evidence>
<dbReference type="PROSITE" id="PS50280">
    <property type="entry name" value="SET"/>
    <property type="match status" value="1"/>
</dbReference>
<dbReference type="InterPro" id="IPR047426">
    <property type="entry name" value="PHD1_NSD1_2"/>
</dbReference>
<evidence type="ECO:0000259" key="28">
    <source>
        <dbReference type="PROSITE" id="PS50868"/>
    </source>
</evidence>
<feature type="domain" description="PWWP" evidence="27">
    <location>
        <begin position="1734"/>
        <end position="1796"/>
    </location>
</feature>
<dbReference type="GO" id="GO:0016922">
    <property type="term" value="F:nuclear receptor binding"/>
    <property type="evidence" value="ECO:0007669"/>
    <property type="project" value="UniProtKB-ARBA"/>
</dbReference>
<dbReference type="GO" id="GO:0005654">
    <property type="term" value="C:nucleoplasm"/>
    <property type="evidence" value="ECO:0007669"/>
    <property type="project" value="UniProtKB-ARBA"/>
</dbReference>